<keyword evidence="5 14" id="KW-0347">Helicase</keyword>
<comment type="catalytic activity">
    <reaction evidence="10">
        <text>Couples ATP hydrolysis with the unwinding of duplex DNA by translocating in the 3'-5' direction.</text>
        <dbReference type="EC" id="5.6.2.4"/>
    </reaction>
</comment>
<keyword evidence="3" id="KW-0227">DNA damage</keyword>
<evidence type="ECO:0000256" key="7">
    <source>
        <dbReference type="ARBA" id="ARBA00023125"/>
    </source>
</evidence>
<evidence type="ECO:0000256" key="3">
    <source>
        <dbReference type="ARBA" id="ARBA00022763"/>
    </source>
</evidence>
<evidence type="ECO:0000256" key="15">
    <source>
        <dbReference type="SAM" id="MobiDB-lite"/>
    </source>
</evidence>
<dbReference type="GO" id="GO:0005829">
    <property type="term" value="C:cytosol"/>
    <property type="evidence" value="ECO:0007669"/>
    <property type="project" value="TreeGrafter"/>
</dbReference>
<dbReference type="InterPro" id="IPR027417">
    <property type="entry name" value="P-loop_NTPase"/>
</dbReference>
<dbReference type="InterPro" id="IPR014017">
    <property type="entry name" value="DNA_helicase_UvrD-like_C"/>
</dbReference>
<dbReference type="GO" id="GO:0043138">
    <property type="term" value="F:3'-5' DNA helicase activity"/>
    <property type="evidence" value="ECO:0007669"/>
    <property type="project" value="UniProtKB-EC"/>
</dbReference>
<evidence type="ECO:0000313" key="19">
    <source>
        <dbReference type="Proteomes" id="UP000267342"/>
    </source>
</evidence>
<dbReference type="GO" id="GO:0000725">
    <property type="term" value="P:recombinational repair"/>
    <property type="evidence" value="ECO:0007669"/>
    <property type="project" value="TreeGrafter"/>
</dbReference>
<dbReference type="Pfam" id="PF13361">
    <property type="entry name" value="UvrD_C"/>
    <property type="match status" value="1"/>
</dbReference>
<keyword evidence="9" id="KW-0413">Isomerase</keyword>
<evidence type="ECO:0000256" key="5">
    <source>
        <dbReference type="ARBA" id="ARBA00022806"/>
    </source>
</evidence>
<proteinExistence type="inferred from homology"/>
<dbReference type="InterPro" id="IPR000212">
    <property type="entry name" value="DNA_helicase_UvrD/REP"/>
</dbReference>
<dbReference type="Proteomes" id="UP000267342">
    <property type="component" value="Chromosome"/>
</dbReference>
<evidence type="ECO:0000256" key="12">
    <source>
        <dbReference type="ARBA" id="ARBA00034923"/>
    </source>
</evidence>
<feature type="domain" description="UvrD-like helicase C-terminal" evidence="17">
    <location>
        <begin position="287"/>
        <end position="576"/>
    </location>
</feature>
<evidence type="ECO:0000256" key="6">
    <source>
        <dbReference type="ARBA" id="ARBA00022840"/>
    </source>
</evidence>
<gene>
    <name evidence="18" type="ORF">ZBT109_0077</name>
</gene>
<dbReference type="RefSeq" id="WP_027704413.1">
    <property type="nucleotide sequence ID" value="NZ_AP018933.1"/>
</dbReference>
<dbReference type="PROSITE" id="PS51217">
    <property type="entry name" value="UVRD_HELICASE_CTER"/>
    <property type="match status" value="1"/>
</dbReference>
<comment type="similarity">
    <text evidence="1">Belongs to the helicase family. UvrD subfamily.</text>
</comment>
<sequence>MNSHHLLDSLNDEQRQAVSAPQGNLLVLAGAGSGKTRVLVHRIAWMLEVERLSPYSILAVTFTNKAAREMRTRLEALLSVSPRGMWVGTFHSIAHRLLRTHWHDAKLQEHFQIIDSDDQLRLIKRLLKDHNIDDETYPPRQVMQFISGCKEEGLRPGQVEAHGDQYLLRMVELYELYQLTCERSGLVDFGELLLRSLELLRDNPPLLEHYRERFGHILVDEFQDTNRLQYAWLKLLAGPNGHVTAVGDDDQSIYGWRGARVENIVRFSEELPNTQVVRLERNYRSTNVILDAANALIRNNTGRMGKELWTDISGGEKISVYAGFNDLDEARYIVDTLQKLIKEHDYKRSDIAILYRSNAQSRVIEETLIRSKVPYRIYGGHRFYERLEIKNALAYLRLMVSREDDASLERVINVPARGIGTKTVELLRTHARDEGISLWQALHDLVAHKQVSGRAASALQTFANLVDRLDNETSGLMLHEIIDHVITVTGLIEHHRAEKGEKGQARVENLEELVSAARAYVQGDMRGTDPFEPAGEAVGDATLENFLSEAALDAGDHEADEFEDAVQMMTLHSAKGLEFPVVFIAGIEEGLFPHNRSIEDPAGLEEERRLCYVGLTRAMQRLYLTYAEMRRLHGKETYQRASRFIRELPEDLIEEVRLRGQVARPMPPSRSSFSSKNASRGGLYDSKRSLEQQQAEHDGMSLSLGQRVSHPVFGDGTVIGAEGQGSRARVQINFDDEGNKWLVLGFAKLQPL</sequence>
<keyword evidence="19" id="KW-1185">Reference proteome</keyword>
<dbReference type="Gene3D" id="1.10.10.160">
    <property type="match status" value="1"/>
</dbReference>
<dbReference type="EC" id="5.6.2.4" evidence="11"/>
<dbReference type="SUPFAM" id="SSF52540">
    <property type="entry name" value="P-loop containing nucleoside triphosphate hydrolases"/>
    <property type="match status" value="1"/>
</dbReference>
<evidence type="ECO:0000313" key="18">
    <source>
        <dbReference type="EMBL" id="BBG28877.1"/>
    </source>
</evidence>
<dbReference type="PANTHER" id="PTHR11070:SF2">
    <property type="entry name" value="ATP-DEPENDENT DNA HELICASE SRS2"/>
    <property type="match status" value="1"/>
</dbReference>
<dbReference type="CDD" id="cd17932">
    <property type="entry name" value="DEXQc_UvrD"/>
    <property type="match status" value="1"/>
</dbReference>
<organism evidence="18 19">
    <name type="scientific">Zymobacter palmae</name>
    <dbReference type="NCBI Taxonomy" id="33074"/>
    <lineage>
        <taxon>Bacteria</taxon>
        <taxon>Pseudomonadati</taxon>
        <taxon>Pseudomonadota</taxon>
        <taxon>Gammaproteobacteria</taxon>
        <taxon>Oceanospirillales</taxon>
        <taxon>Halomonadaceae</taxon>
        <taxon>Zymobacter group</taxon>
        <taxon>Zymobacter</taxon>
    </lineage>
</organism>
<evidence type="ECO:0000256" key="8">
    <source>
        <dbReference type="ARBA" id="ARBA00023204"/>
    </source>
</evidence>
<dbReference type="InterPro" id="IPR014016">
    <property type="entry name" value="UvrD-like_ATP-bd"/>
</dbReference>
<dbReference type="FunFam" id="3.40.50.300:FF:001201">
    <property type="entry name" value="ATP-dependent DNA helicase UvrD2"/>
    <property type="match status" value="1"/>
</dbReference>
<evidence type="ECO:0000259" key="17">
    <source>
        <dbReference type="PROSITE" id="PS51217"/>
    </source>
</evidence>
<dbReference type="Pfam" id="PF00580">
    <property type="entry name" value="UvrD-helicase"/>
    <property type="match status" value="1"/>
</dbReference>
<comment type="catalytic activity">
    <reaction evidence="13">
        <text>ATP + H2O = ADP + phosphate + H(+)</text>
        <dbReference type="Rhea" id="RHEA:13065"/>
        <dbReference type="ChEBI" id="CHEBI:15377"/>
        <dbReference type="ChEBI" id="CHEBI:15378"/>
        <dbReference type="ChEBI" id="CHEBI:30616"/>
        <dbReference type="ChEBI" id="CHEBI:43474"/>
        <dbReference type="ChEBI" id="CHEBI:456216"/>
        <dbReference type="EC" id="5.6.2.4"/>
    </reaction>
</comment>
<dbReference type="GO" id="GO:0005524">
    <property type="term" value="F:ATP binding"/>
    <property type="evidence" value="ECO:0007669"/>
    <property type="project" value="UniProtKB-UniRule"/>
</dbReference>
<evidence type="ECO:0000256" key="14">
    <source>
        <dbReference type="PROSITE-ProRule" id="PRU00560"/>
    </source>
</evidence>
<dbReference type="GO" id="GO:0016887">
    <property type="term" value="F:ATP hydrolysis activity"/>
    <property type="evidence" value="ECO:0007669"/>
    <property type="project" value="RHEA"/>
</dbReference>
<dbReference type="Gene3D" id="3.40.50.300">
    <property type="entry name" value="P-loop containing nucleotide triphosphate hydrolases"/>
    <property type="match status" value="2"/>
</dbReference>
<protein>
    <recommendedName>
        <fullName evidence="11">DNA 3'-5' helicase</fullName>
        <ecNumber evidence="11">5.6.2.4</ecNumber>
    </recommendedName>
    <alternativeName>
        <fullName evidence="12">DNA 3'-5' helicase II</fullName>
    </alternativeName>
</protein>
<keyword evidence="8" id="KW-0234">DNA repair</keyword>
<evidence type="ECO:0000256" key="13">
    <source>
        <dbReference type="ARBA" id="ARBA00048988"/>
    </source>
</evidence>
<dbReference type="GO" id="GO:0033202">
    <property type="term" value="C:DNA helicase complex"/>
    <property type="evidence" value="ECO:0007669"/>
    <property type="project" value="TreeGrafter"/>
</dbReference>
<dbReference type="InterPro" id="IPR013986">
    <property type="entry name" value="DExx_box_DNA_helicase_dom_sf"/>
</dbReference>
<feature type="binding site" evidence="14">
    <location>
        <begin position="29"/>
        <end position="36"/>
    </location>
    <ligand>
        <name>ATP</name>
        <dbReference type="ChEBI" id="CHEBI:30616"/>
    </ligand>
</feature>
<dbReference type="Gene3D" id="1.10.486.10">
    <property type="entry name" value="PCRA, domain 4"/>
    <property type="match status" value="1"/>
</dbReference>
<evidence type="ECO:0000256" key="11">
    <source>
        <dbReference type="ARBA" id="ARBA00034808"/>
    </source>
</evidence>
<keyword evidence="7" id="KW-0238">DNA-binding</keyword>
<evidence type="ECO:0000259" key="16">
    <source>
        <dbReference type="PROSITE" id="PS51198"/>
    </source>
</evidence>
<dbReference type="FunFam" id="1.10.486.10:FF:000003">
    <property type="entry name" value="ATP-dependent DNA helicase"/>
    <property type="match status" value="1"/>
</dbReference>
<feature type="compositionally biased region" description="Low complexity" evidence="15">
    <location>
        <begin position="669"/>
        <end position="680"/>
    </location>
</feature>
<accession>A0A348HB75</accession>
<dbReference type="CDD" id="cd18807">
    <property type="entry name" value="SF1_C_UvrD"/>
    <property type="match status" value="1"/>
</dbReference>
<evidence type="ECO:0000256" key="10">
    <source>
        <dbReference type="ARBA" id="ARBA00034617"/>
    </source>
</evidence>
<dbReference type="Pfam" id="PF21196">
    <property type="entry name" value="PcrA_UvrD_tudor"/>
    <property type="match status" value="1"/>
</dbReference>
<keyword evidence="4 14" id="KW-0378">Hydrolase</keyword>
<feature type="region of interest" description="Disordered" evidence="15">
    <location>
        <begin position="661"/>
        <end position="683"/>
    </location>
</feature>
<dbReference type="AlphaFoldDB" id="A0A348HB75"/>
<dbReference type="NCBIfam" id="NF008743">
    <property type="entry name" value="PRK11773.1"/>
    <property type="match status" value="1"/>
</dbReference>
<dbReference type="STRING" id="1123510.GCA_000620025_00165"/>
<evidence type="ECO:0000256" key="9">
    <source>
        <dbReference type="ARBA" id="ARBA00023235"/>
    </source>
</evidence>
<feature type="domain" description="UvrD-like helicase ATP-binding" evidence="16">
    <location>
        <begin position="8"/>
        <end position="286"/>
    </location>
</feature>
<evidence type="ECO:0000256" key="1">
    <source>
        <dbReference type="ARBA" id="ARBA00009922"/>
    </source>
</evidence>
<dbReference type="GO" id="GO:0009314">
    <property type="term" value="P:response to radiation"/>
    <property type="evidence" value="ECO:0007669"/>
    <property type="project" value="UniProtKB-ARBA"/>
</dbReference>
<dbReference type="OrthoDB" id="9806690at2"/>
<reference evidence="18 19" key="1">
    <citation type="submission" date="2018-09" db="EMBL/GenBank/DDBJ databases">
        <title>Zymobacter palmae IAM14233 (=T109) whole genome analysis.</title>
        <authorList>
            <person name="Yanase H."/>
        </authorList>
    </citation>
    <scope>NUCLEOTIDE SEQUENCE [LARGE SCALE GENOMIC DNA]</scope>
    <source>
        <strain evidence="18 19">IAM14233</strain>
    </source>
</reference>
<keyword evidence="6 14" id="KW-0067">ATP-binding</keyword>
<name>A0A348HB75_9GAMM</name>
<dbReference type="PANTHER" id="PTHR11070">
    <property type="entry name" value="UVRD / RECB / PCRA DNA HELICASE FAMILY MEMBER"/>
    <property type="match status" value="1"/>
</dbReference>
<dbReference type="GO" id="GO:0003677">
    <property type="term" value="F:DNA binding"/>
    <property type="evidence" value="ECO:0007669"/>
    <property type="project" value="UniProtKB-KW"/>
</dbReference>
<dbReference type="KEGG" id="zpl:ZBT109_0077"/>
<dbReference type="FunFam" id="1.10.10.160:FF:000001">
    <property type="entry name" value="ATP-dependent DNA helicase"/>
    <property type="match status" value="1"/>
</dbReference>
<evidence type="ECO:0000256" key="2">
    <source>
        <dbReference type="ARBA" id="ARBA00022741"/>
    </source>
</evidence>
<evidence type="ECO:0000256" key="4">
    <source>
        <dbReference type="ARBA" id="ARBA00022801"/>
    </source>
</evidence>
<dbReference type="EMBL" id="AP018933">
    <property type="protein sequence ID" value="BBG28877.1"/>
    <property type="molecule type" value="Genomic_DNA"/>
</dbReference>
<keyword evidence="2 14" id="KW-0547">Nucleotide-binding</keyword>
<dbReference type="PROSITE" id="PS51198">
    <property type="entry name" value="UVRD_HELICASE_ATP_BIND"/>
    <property type="match status" value="1"/>
</dbReference>